<protein>
    <recommendedName>
        <fullName evidence="4">Poly(ADP-ribose) glycohydrolase ARH3</fullName>
    </recommendedName>
</protein>
<dbReference type="InterPro" id="IPR005502">
    <property type="entry name" value="Ribosyl_crysJ1"/>
</dbReference>
<dbReference type="Proteomes" id="UP000094527">
    <property type="component" value="Unassembled WGS sequence"/>
</dbReference>
<dbReference type="InterPro" id="IPR050792">
    <property type="entry name" value="ADP-ribosylglycohydrolase"/>
</dbReference>
<gene>
    <name evidence="2" type="ORF">Ocin01_14871</name>
</gene>
<dbReference type="Pfam" id="PF03747">
    <property type="entry name" value="ADP_ribosyl_GH"/>
    <property type="match status" value="2"/>
</dbReference>
<dbReference type="AlphaFoldDB" id="A0A1D2MFZ4"/>
<organism evidence="2 3">
    <name type="scientific">Orchesella cincta</name>
    <name type="common">Springtail</name>
    <name type="synonym">Podura cincta</name>
    <dbReference type="NCBI Taxonomy" id="48709"/>
    <lineage>
        <taxon>Eukaryota</taxon>
        <taxon>Metazoa</taxon>
        <taxon>Ecdysozoa</taxon>
        <taxon>Arthropoda</taxon>
        <taxon>Hexapoda</taxon>
        <taxon>Collembola</taxon>
        <taxon>Entomobryomorpha</taxon>
        <taxon>Entomobryoidea</taxon>
        <taxon>Orchesellidae</taxon>
        <taxon>Orchesellinae</taxon>
        <taxon>Orchesella</taxon>
    </lineage>
</organism>
<feature type="binding site" evidence="1">
    <location>
        <position position="315"/>
    </location>
    <ligand>
        <name>Mg(2+)</name>
        <dbReference type="ChEBI" id="CHEBI:18420"/>
        <label>1</label>
    </ligand>
</feature>
<dbReference type="PANTHER" id="PTHR16222:SF28">
    <property type="entry name" value="ADP-RIBOSYLGLYCOHYDROLASE"/>
    <property type="match status" value="1"/>
</dbReference>
<keyword evidence="1" id="KW-0479">Metal-binding</keyword>
<dbReference type="SUPFAM" id="SSF101478">
    <property type="entry name" value="ADP-ribosylglycohydrolase"/>
    <property type="match status" value="2"/>
</dbReference>
<dbReference type="Gene3D" id="1.10.4080.10">
    <property type="entry name" value="ADP-ribosylation/Crystallin J1"/>
    <property type="match status" value="2"/>
</dbReference>
<comment type="cofactor">
    <cofactor evidence="1">
        <name>Mg(2+)</name>
        <dbReference type="ChEBI" id="CHEBI:18420"/>
    </cofactor>
    <text evidence="1">Binds 2 magnesium ions per subunit.</text>
</comment>
<evidence type="ECO:0000313" key="3">
    <source>
        <dbReference type="Proteomes" id="UP000094527"/>
    </source>
</evidence>
<keyword evidence="1" id="KW-0460">Magnesium</keyword>
<sequence>MGFTVFSAVSRENFLSDPLRASYDVWNKGGRNLAANGAVMRTAILGAPFFWNEEKVVENCMMAAKVTHADPRSVVSAVIVGVIISRLLRGSVQSQSLSSKEKYETRFVEMIQYGSKEDSSYIENFSKFPKAIPKQVSIPLHRSLSRTIRRLAARVLGQPLQPSFYSEDFNIPTYPHVDIKRYENPVPIRPDVKKMDDFGIDEHMMTLCKDVVDKYKFLVENHPLCPSEEVSSSPTQKEKDALESVDEPTWVDQLYAHSFPESLSSLKLNERAKIGYTYKCLGSGLYAGTRKQPEDMSSGEFYKHIITELTLETGDADTNCAVAGAVLGCRLGKSGLPSGWVKGLRHHDFLEDISNKLCDMILQSLEDDK</sequence>
<dbReference type="STRING" id="48709.A0A1D2MFZ4"/>
<comment type="caution">
    <text evidence="2">The sequence shown here is derived from an EMBL/GenBank/DDBJ whole genome shotgun (WGS) entry which is preliminary data.</text>
</comment>
<evidence type="ECO:0000313" key="2">
    <source>
        <dbReference type="EMBL" id="ODM91812.1"/>
    </source>
</evidence>
<dbReference type="InterPro" id="IPR036705">
    <property type="entry name" value="Ribosyl_crysJ1_sf"/>
</dbReference>
<feature type="binding site" evidence="1">
    <location>
        <position position="318"/>
    </location>
    <ligand>
        <name>Mg(2+)</name>
        <dbReference type="ChEBI" id="CHEBI:18420"/>
        <label>1</label>
    </ligand>
</feature>
<evidence type="ECO:0008006" key="4">
    <source>
        <dbReference type="Google" id="ProtNLM"/>
    </source>
</evidence>
<name>A0A1D2MFZ4_ORCCI</name>
<accession>A0A1D2MFZ4</accession>
<reference evidence="2 3" key="1">
    <citation type="journal article" date="2016" name="Genome Biol. Evol.">
        <title>Gene Family Evolution Reflects Adaptation to Soil Environmental Stressors in the Genome of the Collembolan Orchesella cincta.</title>
        <authorList>
            <person name="Faddeeva-Vakhrusheva A."/>
            <person name="Derks M.F."/>
            <person name="Anvar S.Y."/>
            <person name="Agamennone V."/>
            <person name="Suring W."/>
            <person name="Smit S."/>
            <person name="van Straalen N.M."/>
            <person name="Roelofs D."/>
        </authorList>
    </citation>
    <scope>NUCLEOTIDE SEQUENCE [LARGE SCALE GENOMIC DNA]</scope>
    <source>
        <tissue evidence="2">Mixed pool</tissue>
    </source>
</reference>
<dbReference type="PANTHER" id="PTHR16222">
    <property type="entry name" value="ADP-RIBOSYLGLYCOHYDROLASE"/>
    <property type="match status" value="1"/>
</dbReference>
<keyword evidence="3" id="KW-1185">Reference proteome</keyword>
<feature type="binding site" evidence="1">
    <location>
        <position position="317"/>
    </location>
    <ligand>
        <name>Mg(2+)</name>
        <dbReference type="ChEBI" id="CHEBI:18420"/>
        <label>1</label>
    </ligand>
</feature>
<dbReference type="OrthoDB" id="67933at2759"/>
<dbReference type="GO" id="GO:0046872">
    <property type="term" value="F:metal ion binding"/>
    <property type="evidence" value="ECO:0007669"/>
    <property type="project" value="UniProtKB-KW"/>
</dbReference>
<evidence type="ECO:0000256" key="1">
    <source>
        <dbReference type="PIRSR" id="PIRSR605502-1"/>
    </source>
</evidence>
<dbReference type="EMBL" id="LJIJ01001414">
    <property type="protein sequence ID" value="ODM91812.1"/>
    <property type="molecule type" value="Genomic_DNA"/>
</dbReference>
<proteinExistence type="predicted"/>